<feature type="domain" description="Transglutaminase-like" evidence="1">
    <location>
        <begin position="139"/>
        <end position="208"/>
    </location>
</feature>
<reference evidence="2" key="1">
    <citation type="submission" date="2014-02" db="EMBL/GenBank/DDBJ databases">
        <title>Screening of novel PKS from marine sediment.</title>
        <authorList>
            <person name="Xie F."/>
            <person name="Fu C."/>
            <person name="Dai H."/>
            <person name="Zhang L."/>
        </authorList>
    </citation>
    <scope>NUCLEOTIDE SEQUENCE</scope>
</reference>
<dbReference type="InterPro" id="IPR002931">
    <property type="entry name" value="Transglutaminase-like"/>
</dbReference>
<proteinExistence type="predicted"/>
<gene>
    <name evidence="2" type="ORF">5d3</name>
</gene>
<evidence type="ECO:0000313" key="2">
    <source>
        <dbReference type="EMBL" id="AHZ46161.1"/>
    </source>
</evidence>
<dbReference type="PANTHER" id="PTHR33490">
    <property type="entry name" value="BLR5614 PROTEIN-RELATED"/>
    <property type="match status" value="1"/>
</dbReference>
<dbReference type="EMBL" id="KJ508012">
    <property type="protein sequence ID" value="AHZ46161.1"/>
    <property type="molecule type" value="Genomic_DNA"/>
</dbReference>
<sequence length="259" mass="28920">MIHHEFHTNEGTEVHYRRDLFDNPVAYCFFPAEANRELRINLEMELELEERNPFHFLLEEHAQKIPFAYQPIEERMLTPYLSPSDQGSRSGGPIALPFWSAGPGEKDTVELLVELIQALHKNIAYERREDGPARSAWETLQLGHGACRDTSLLLATVLRELGLAARLVSGYLAESETSQTDRRAEGALHAWVEVYLPGAGWVGLDSTNGVLCNHHFISAAVGINPEDVTPVLGSYYGNQTVGSTLHTSLRLDISREASE</sequence>
<dbReference type="InterPro" id="IPR038765">
    <property type="entry name" value="Papain-like_cys_pep_sf"/>
</dbReference>
<dbReference type="PANTHER" id="PTHR33490:SF1">
    <property type="entry name" value="SLL1233 PROTEIN"/>
    <property type="match status" value="1"/>
</dbReference>
<dbReference type="Pfam" id="PF01841">
    <property type="entry name" value="Transglut_core"/>
    <property type="match status" value="1"/>
</dbReference>
<dbReference type="Gene3D" id="3.10.620.30">
    <property type="match status" value="1"/>
</dbReference>
<dbReference type="SMART" id="SM00460">
    <property type="entry name" value="TGc"/>
    <property type="match status" value="1"/>
</dbReference>
<protein>
    <submittedName>
        <fullName evidence="2">Transglutaminase</fullName>
    </submittedName>
</protein>
<evidence type="ECO:0000259" key="1">
    <source>
        <dbReference type="SMART" id="SM00460"/>
    </source>
</evidence>
<dbReference type="AlphaFoldDB" id="A0A059U2F8"/>
<dbReference type="SUPFAM" id="SSF54001">
    <property type="entry name" value="Cysteine proteinases"/>
    <property type="match status" value="1"/>
</dbReference>
<name>A0A059U2F8_9BACT</name>
<organism evidence="2">
    <name type="scientific">uncultured bacterium 12-5D</name>
    <dbReference type="NCBI Taxonomy" id="1497524"/>
    <lineage>
        <taxon>Bacteria</taxon>
        <taxon>environmental samples</taxon>
    </lineage>
</organism>
<accession>A0A059U2F8</accession>